<evidence type="ECO:0000259" key="9">
    <source>
        <dbReference type="PROSITE" id="PS50893"/>
    </source>
</evidence>
<dbReference type="InterPro" id="IPR013563">
    <property type="entry name" value="Oligopep_ABC_C"/>
</dbReference>
<dbReference type="GO" id="GO:0005524">
    <property type="term" value="F:ATP binding"/>
    <property type="evidence" value="ECO:0007669"/>
    <property type="project" value="UniProtKB-KW"/>
</dbReference>
<comment type="subcellular location">
    <subcellularLocation>
        <location evidence="1">Cell membrane</location>
        <topology evidence="1">Peripheral membrane protein</topology>
    </subcellularLocation>
</comment>
<keyword evidence="6 10" id="KW-0067">ATP-binding</keyword>
<feature type="domain" description="ABC transporter" evidence="9">
    <location>
        <begin position="1"/>
        <end position="226"/>
    </location>
</feature>
<evidence type="ECO:0000256" key="5">
    <source>
        <dbReference type="ARBA" id="ARBA00022741"/>
    </source>
</evidence>
<dbReference type="Gene3D" id="3.40.50.300">
    <property type="entry name" value="P-loop containing nucleotide triphosphate hydrolases"/>
    <property type="match status" value="1"/>
</dbReference>
<dbReference type="FunFam" id="3.40.50.300:FF:000016">
    <property type="entry name" value="Oligopeptide ABC transporter ATP-binding component"/>
    <property type="match status" value="1"/>
</dbReference>
<dbReference type="EMBL" id="DQTV01000031">
    <property type="protein sequence ID" value="HIP56719.1"/>
    <property type="molecule type" value="Genomic_DNA"/>
</dbReference>
<name>A0A833DU17_9CREN</name>
<organism evidence="10 11">
    <name type="scientific">Ignisphaera aggregans</name>
    <dbReference type="NCBI Taxonomy" id="334771"/>
    <lineage>
        <taxon>Archaea</taxon>
        <taxon>Thermoproteota</taxon>
        <taxon>Thermoprotei</taxon>
        <taxon>Desulfurococcales</taxon>
        <taxon>Desulfurococcaceae</taxon>
        <taxon>Ignisphaera</taxon>
    </lineage>
</organism>
<evidence type="ECO:0000313" key="10">
    <source>
        <dbReference type="EMBL" id="HIP56719.1"/>
    </source>
</evidence>
<keyword evidence="4" id="KW-0997">Cell inner membrane</keyword>
<keyword evidence="8" id="KW-0472">Membrane</keyword>
<proteinExistence type="predicted"/>
<evidence type="ECO:0000256" key="1">
    <source>
        <dbReference type="ARBA" id="ARBA00004202"/>
    </source>
</evidence>
<dbReference type="InterPro" id="IPR003593">
    <property type="entry name" value="AAA+_ATPase"/>
</dbReference>
<dbReference type="GO" id="GO:0015833">
    <property type="term" value="P:peptide transport"/>
    <property type="evidence" value="ECO:0007669"/>
    <property type="project" value="InterPro"/>
</dbReference>
<accession>A0A833DU17</accession>
<dbReference type="CDD" id="cd03257">
    <property type="entry name" value="ABC_NikE_OppD_transporters"/>
    <property type="match status" value="1"/>
</dbReference>
<evidence type="ECO:0000313" key="11">
    <source>
        <dbReference type="Proteomes" id="UP000605805"/>
    </source>
</evidence>
<keyword evidence="2" id="KW-0813">Transport</keyword>
<dbReference type="Pfam" id="PF08352">
    <property type="entry name" value="oligo_HPY"/>
    <property type="match status" value="1"/>
</dbReference>
<dbReference type="Pfam" id="PF00005">
    <property type="entry name" value="ABC_tran"/>
    <property type="match status" value="1"/>
</dbReference>
<dbReference type="SMART" id="SM00382">
    <property type="entry name" value="AAA"/>
    <property type="match status" value="1"/>
</dbReference>
<dbReference type="PANTHER" id="PTHR43297:SF14">
    <property type="entry name" value="ATPASE AAA-TYPE CORE DOMAIN-CONTAINING PROTEIN"/>
    <property type="match status" value="1"/>
</dbReference>
<dbReference type="PROSITE" id="PS00211">
    <property type="entry name" value="ABC_TRANSPORTER_1"/>
    <property type="match status" value="1"/>
</dbReference>
<dbReference type="InterPro" id="IPR050388">
    <property type="entry name" value="ABC_Ni/Peptide_Import"/>
</dbReference>
<keyword evidence="7" id="KW-1278">Translocase</keyword>
<dbReference type="NCBIfam" id="TIGR01727">
    <property type="entry name" value="oligo_HPY"/>
    <property type="match status" value="1"/>
</dbReference>
<dbReference type="AlphaFoldDB" id="A0A833DU17"/>
<keyword evidence="5" id="KW-0547">Nucleotide-binding</keyword>
<dbReference type="Proteomes" id="UP000605805">
    <property type="component" value="Unassembled WGS sequence"/>
</dbReference>
<evidence type="ECO:0000256" key="3">
    <source>
        <dbReference type="ARBA" id="ARBA00022475"/>
    </source>
</evidence>
<evidence type="ECO:0000256" key="4">
    <source>
        <dbReference type="ARBA" id="ARBA00022519"/>
    </source>
</evidence>
<protein>
    <submittedName>
        <fullName evidence="10">ABC transporter ATP-binding protein</fullName>
    </submittedName>
</protein>
<sequence>MTVLDGEVLGIVGESGSGKTTLALTILRILPSNAKIVSGSILFRGSDLVSMDENALRDYRWKRISMVPQAALNALNPTMKILDHVLETAQAHGIRDRKYVIERISELLQMLRLEPERVLRSYPHELSGGMKQRVLIALALFLDPELIILDEPTTALDVLTQRFILDLLKDLHRKTGKTMIFITHDIAIIADVADRVGVMYAGKMVEIGDVYTIFRDPKHPYTKALIKSIPSLVGSVEDMKPIPGFPPDLINPPPGCRFHPRCPYAMDVCRSREPPAVELRPGHVVWCWLYAKR</sequence>
<keyword evidence="3" id="KW-1003">Cell membrane</keyword>
<gene>
    <name evidence="10" type="ORF">EYH02_01405</name>
</gene>
<dbReference type="PANTHER" id="PTHR43297">
    <property type="entry name" value="OLIGOPEPTIDE TRANSPORT ATP-BINDING PROTEIN APPD"/>
    <property type="match status" value="1"/>
</dbReference>
<dbReference type="InterPro" id="IPR017871">
    <property type="entry name" value="ABC_transporter-like_CS"/>
</dbReference>
<dbReference type="GO" id="GO:0005886">
    <property type="term" value="C:plasma membrane"/>
    <property type="evidence" value="ECO:0007669"/>
    <property type="project" value="UniProtKB-SubCell"/>
</dbReference>
<dbReference type="PROSITE" id="PS50893">
    <property type="entry name" value="ABC_TRANSPORTER_2"/>
    <property type="match status" value="1"/>
</dbReference>
<dbReference type="SUPFAM" id="SSF52540">
    <property type="entry name" value="P-loop containing nucleoside triphosphate hydrolases"/>
    <property type="match status" value="1"/>
</dbReference>
<evidence type="ECO:0000256" key="2">
    <source>
        <dbReference type="ARBA" id="ARBA00022448"/>
    </source>
</evidence>
<comment type="caution">
    <text evidence="10">The sequence shown here is derived from an EMBL/GenBank/DDBJ whole genome shotgun (WGS) entry which is preliminary data.</text>
</comment>
<dbReference type="InterPro" id="IPR003439">
    <property type="entry name" value="ABC_transporter-like_ATP-bd"/>
</dbReference>
<evidence type="ECO:0000256" key="7">
    <source>
        <dbReference type="ARBA" id="ARBA00022967"/>
    </source>
</evidence>
<dbReference type="InterPro" id="IPR027417">
    <property type="entry name" value="P-loop_NTPase"/>
</dbReference>
<reference evidence="10" key="1">
    <citation type="journal article" date="2020" name="ISME J.">
        <title>Gammaproteobacteria mediating utilization of methyl-, sulfur- and petroleum organic compounds in deep ocean hydrothermal plumes.</title>
        <authorList>
            <person name="Zhou Z."/>
            <person name="Liu Y."/>
            <person name="Pan J."/>
            <person name="Cron B.R."/>
            <person name="Toner B.M."/>
            <person name="Anantharaman K."/>
            <person name="Breier J.A."/>
            <person name="Dick G.J."/>
            <person name="Li M."/>
        </authorList>
    </citation>
    <scope>NUCLEOTIDE SEQUENCE</scope>
    <source>
        <strain evidence="10">SZUA-1435</strain>
    </source>
</reference>
<evidence type="ECO:0000256" key="8">
    <source>
        <dbReference type="ARBA" id="ARBA00023136"/>
    </source>
</evidence>
<dbReference type="GO" id="GO:0016887">
    <property type="term" value="F:ATP hydrolysis activity"/>
    <property type="evidence" value="ECO:0007669"/>
    <property type="project" value="InterPro"/>
</dbReference>
<evidence type="ECO:0000256" key="6">
    <source>
        <dbReference type="ARBA" id="ARBA00022840"/>
    </source>
</evidence>